<proteinExistence type="predicted"/>
<reference evidence="2 3" key="1">
    <citation type="submission" date="2016-10" db="EMBL/GenBank/DDBJ databases">
        <authorList>
            <person name="de Groot N.N."/>
        </authorList>
    </citation>
    <scope>NUCLEOTIDE SEQUENCE [LARGE SCALE GENOMIC DNA]</scope>
    <source>
        <strain evidence="2 3">CGMCC 4.7037</strain>
    </source>
</reference>
<dbReference type="InterPro" id="IPR029062">
    <property type="entry name" value="Class_I_gatase-like"/>
</dbReference>
<feature type="domain" description="DJ-1/PfpI" evidence="1">
    <location>
        <begin position="2"/>
        <end position="156"/>
    </location>
</feature>
<dbReference type="PANTHER" id="PTHR43130:SF2">
    <property type="entry name" value="DJ-1_PFPI DOMAIN-CONTAINING PROTEIN"/>
    <property type="match status" value="1"/>
</dbReference>
<evidence type="ECO:0000313" key="3">
    <source>
        <dbReference type="Proteomes" id="UP000236732"/>
    </source>
</evidence>
<evidence type="ECO:0000313" key="2">
    <source>
        <dbReference type="EMBL" id="SEH03982.1"/>
    </source>
</evidence>
<dbReference type="Gene3D" id="3.40.50.880">
    <property type="match status" value="1"/>
</dbReference>
<dbReference type="PANTHER" id="PTHR43130">
    <property type="entry name" value="ARAC-FAMILY TRANSCRIPTIONAL REGULATOR"/>
    <property type="match status" value="1"/>
</dbReference>
<dbReference type="AlphaFoldDB" id="A0A1H6F1N4"/>
<dbReference type="InterPro" id="IPR002818">
    <property type="entry name" value="DJ-1/PfpI"/>
</dbReference>
<dbReference type="RefSeq" id="WP_103964905.1">
    <property type="nucleotide sequence ID" value="NZ_FNVT01000051.1"/>
</dbReference>
<sequence length="204" mass="21297">MQVAVVTFDGFNELDSFIAAGLINRARAQGQDVAAYITSPAPVLTSMNGVEITAQRPLGFVAEADVVLLGSGVKTRDVVADDTLLARLPLDPARQFIGSQCSGALVLARLGLLAGRPACTDTITRPWLEERGVTVLDAPFHAEGAIATAGGCLASVYLAAWALLHTVGEDAARAAIEYAAPVGEKQQVVQRVMSTVRTVEAPVS</sequence>
<dbReference type="OrthoDB" id="3210279at2"/>
<gene>
    <name evidence="2" type="ORF">SAMN05444920_1515</name>
</gene>
<dbReference type="Proteomes" id="UP000236732">
    <property type="component" value="Unassembled WGS sequence"/>
</dbReference>
<dbReference type="Pfam" id="PF01965">
    <property type="entry name" value="DJ-1_PfpI"/>
    <property type="match status" value="1"/>
</dbReference>
<dbReference type="GO" id="GO:0006355">
    <property type="term" value="P:regulation of DNA-templated transcription"/>
    <property type="evidence" value="ECO:0007669"/>
    <property type="project" value="TreeGrafter"/>
</dbReference>
<dbReference type="SUPFAM" id="SSF52317">
    <property type="entry name" value="Class I glutamine amidotransferase-like"/>
    <property type="match status" value="1"/>
</dbReference>
<evidence type="ECO:0000259" key="1">
    <source>
        <dbReference type="Pfam" id="PF01965"/>
    </source>
</evidence>
<accession>A0A1H6F1N4</accession>
<dbReference type="InterPro" id="IPR052158">
    <property type="entry name" value="INH-QAR"/>
</dbReference>
<name>A0A1H6F1N4_9ACTN</name>
<organism evidence="2 3">
    <name type="scientific">Nonomuraea solani</name>
    <dbReference type="NCBI Taxonomy" id="1144553"/>
    <lineage>
        <taxon>Bacteria</taxon>
        <taxon>Bacillati</taxon>
        <taxon>Actinomycetota</taxon>
        <taxon>Actinomycetes</taxon>
        <taxon>Streptosporangiales</taxon>
        <taxon>Streptosporangiaceae</taxon>
        <taxon>Nonomuraea</taxon>
    </lineage>
</organism>
<dbReference type="EMBL" id="FNVT01000051">
    <property type="protein sequence ID" value="SEH03982.1"/>
    <property type="molecule type" value="Genomic_DNA"/>
</dbReference>
<protein>
    <submittedName>
        <fullName evidence="2">DJ-1/PfpI family protein</fullName>
    </submittedName>
</protein>
<keyword evidence="3" id="KW-1185">Reference proteome</keyword>